<keyword evidence="2" id="KW-1185">Reference proteome</keyword>
<gene>
    <name evidence="1" type="ORF">ER308_18355</name>
</gene>
<evidence type="ECO:0000313" key="1">
    <source>
        <dbReference type="EMBL" id="QBI21337.1"/>
    </source>
</evidence>
<reference evidence="1 2" key="1">
    <citation type="submission" date="2019-01" db="EMBL/GenBank/DDBJ databases">
        <title>Egibacter rhizosphaerae EGI 80759T.</title>
        <authorList>
            <person name="Chen D.-D."/>
            <person name="Tian Y."/>
            <person name="Jiao J.-Y."/>
            <person name="Zhang X.-T."/>
            <person name="Zhang Y.-G."/>
            <person name="Zhang Y."/>
            <person name="Xiao M."/>
            <person name="Shu W.-S."/>
            <person name="Li W.-J."/>
        </authorList>
    </citation>
    <scope>NUCLEOTIDE SEQUENCE [LARGE SCALE GENOMIC DNA]</scope>
    <source>
        <strain evidence="1 2">EGI 80759</strain>
    </source>
</reference>
<dbReference type="KEGG" id="erz:ER308_18355"/>
<proteinExistence type="predicted"/>
<evidence type="ECO:0000313" key="2">
    <source>
        <dbReference type="Proteomes" id="UP000291469"/>
    </source>
</evidence>
<dbReference type="Proteomes" id="UP000291469">
    <property type="component" value="Chromosome"/>
</dbReference>
<protein>
    <submittedName>
        <fullName evidence="1">Uncharacterized protein</fullName>
    </submittedName>
</protein>
<sequence length="99" mass="10915">MTSEVRLRLRGELAVLLEELAAVQGVDVGTAISRALSHEALLESTMRAGGQVILRDANGRQRELLVREHARWGAPADPGWPDPWDDTTVELLIPEHGDR</sequence>
<dbReference type="OrthoDB" id="3630475at2"/>
<organism evidence="1 2">
    <name type="scientific">Egibacter rhizosphaerae</name>
    <dbReference type="NCBI Taxonomy" id="1670831"/>
    <lineage>
        <taxon>Bacteria</taxon>
        <taxon>Bacillati</taxon>
        <taxon>Actinomycetota</taxon>
        <taxon>Nitriliruptoria</taxon>
        <taxon>Egibacterales</taxon>
        <taxon>Egibacteraceae</taxon>
        <taxon>Egibacter</taxon>
    </lineage>
</organism>
<dbReference type="AlphaFoldDB" id="A0A411YJF2"/>
<name>A0A411YJF2_9ACTN</name>
<dbReference type="RefSeq" id="WP_131156330.1">
    <property type="nucleotide sequence ID" value="NZ_CP036402.1"/>
</dbReference>
<dbReference type="EMBL" id="CP036402">
    <property type="protein sequence ID" value="QBI21337.1"/>
    <property type="molecule type" value="Genomic_DNA"/>
</dbReference>
<accession>A0A411YJF2</accession>